<evidence type="ECO:0000313" key="4">
    <source>
        <dbReference type="Proteomes" id="UP001519332"/>
    </source>
</evidence>
<organism evidence="3 4">
    <name type="scientific">Kibdelosporangium banguiense</name>
    <dbReference type="NCBI Taxonomy" id="1365924"/>
    <lineage>
        <taxon>Bacteria</taxon>
        <taxon>Bacillati</taxon>
        <taxon>Actinomycetota</taxon>
        <taxon>Actinomycetes</taxon>
        <taxon>Pseudonocardiales</taxon>
        <taxon>Pseudonocardiaceae</taxon>
        <taxon>Kibdelosporangium</taxon>
    </lineage>
</organism>
<keyword evidence="4" id="KW-1185">Reference proteome</keyword>
<feature type="domain" description="CHAT" evidence="2">
    <location>
        <begin position="879"/>
        <end position="1149"/>
    </location>
</feature>
<evidence type="ECO:0000313" key="3">
    <source>
        <dbReference type="EMBL" id="MBP2330763.1"/>
    </source>
</evidence>
<evidence type="ECO:0000256" key="1">
    <source>
        <dbReference type="SAM" id="MobiDB-lite"/>
    </source>
</evidence>
<reference evidence="3 4" key="1">
    <citation type="submission" date="2021-03" db="EMBL/GenBank/DDBJ databases">
        <title>Sequencing the genomes of 1000 actinobacteria strains.</title>
        <authorList>
            <person name="Klenk H.-P."/>
        </authorList>
    </citation>
    <scope>NUCLEOTIDE SEQUENCE [LARGE SCALE GENOMIC DNA]</scope>
    <source>
        <strain evidence="3 4">DSM 46670</strain>
    </source>
</reference>
<dbReference type="Pfam" id="PF12770">
    <property type="entry name" value="CHAT"/>
    <property type="match status" value="1"/>
</dbReference>
<dbReference type="EMBL" id="JAGINW010000001">
    <property type="protein sequence ID" value="MBP2330763.1"/>
    <property type="molecule type" value="Genomic_DNA"/>
</dbReference>
<accession>A0ABS4U276</accession>
<name>A0ABS4U276_9PSEU</name>
<feature type="region of interest" description="Disordered" evidence="1">
    <location>
        <begin position="1"/>
        <end position="27"/>
    </location>
</feature>
<evidence type="ECO:0000259" key="2">
    <source>
        <dbReference type="Pfam" id="PF12770"/>
    </source>
</evidence>
<comment type="caution">
    <text evidence="3">The sequence shown here is derived from an EMBL/GenBank/DDBJ whole genome shotgun (WGS) entry which is preliminary data.</text>
</comment>
<dbReference type="RefSeq" id="WP_209647441.1">
    <property type="nucleotide sequence ID" value="NZ_JAGINW010000001.1"/>
</dbReference>
<sequence length="1150" mass="123853">MTRITLRLDAGTGSGRRRQHVPGPGEPLIGPLRTLPSLFWSSSTISGIDPNRSRPLIALRARLNALGDTDLTEFLSTQVTADAEALLGYLATPDGVDVEVQHLLGMTHFVRAAAQNEQDGQEDWARCMVLLWPLCLENPKSVPDLVITTFEQAAGQPMPPEGEERAHMYAEAMGDLGLLLCTLHERGNPHAGNAAVQVLRGVVAALPPDRPTRAVALCGYGFALMDQLQDETDPARFDELITVFREAFEKTGEDDYVRAATGLALSLRAKALLGQDDQLLAEAVEKFRTAVAAAEGNEQRPALLAELGHSLVIWASIHTEPQPDMLREAIVAQREAREQLWQLNPVLLCQFGLGLIEAHEAGVAEADLNEAVTLLEEAVAGFLEGSAEQEEAAAILFRAVAARTTAQSIARQTPAQRALDDVFTAALPGGPTAGDPDNLIASMHRIVGTAPGGGQSRHEQAMDLMATVLRYPHEADLTEVMAKAMHVLEQQVEHLDEADRAEAMQRILDQPEPEPVRNVDPAELAEITELLDRVQQHGPADEDDIDRTMLRLTQLGLKLVTLDRTDPAGGAATLQEVMQTLPQLLNDARIPVRSVEAMTALGGAMLSPFEALAKTERNVRIFRERFAADGGVEARKALALALFTHFDLTHDDDVFHEAVEHARAVVGQTSPPDLRTVNMWAHSAMSRAHRGASTGGGSVAEMASNNAAQSIAQNDGPGALEGIEDGRAMMLSNAFNTRRELDNLRRADPELAEEFIVVRQRATDFYQPGAPPPAAEDIEKWRALSAEWTVLSERVKALPDFDRFLMPLPMGATDLQPAAAEGPVVTINVNPRRCDAIVLSTSGTRLVALPGLNADDLQERSERFHSALSDAEARETVLQETLGWLWDVIAEPVLTKLALPQGSRLWWSPTGPLNFLPLHAAGRDSESAFDHVVSSYTPTIRALMYSRSGTVSPWRSALAVAMPETPGHAPLPATQADAEALASRIPGPPPLIGPEATRSAVLYALPHVNIAHFACHAGSDPADPSASYLQLQDGPLDVATIARMRLENAELAYLSACATARGGVRFANEAVHIASAFQLAGFSQVIATLWEINDGVAAAAAAGVHQELSSALTEQTRLPGAVALHKITRQMRDAWPSTPSAWAGYVHAGA</sequence>
<dbReference type="InterPro" id="IPR024983">
    <property type="entry name" value="CHAT_dom"/>
</dbReference>
<proteinExistence type="predicted"/>
<gene>
    <name evidence="3" type="ORF">JOF56_011148</name>
</gene>
<dbReference type="Proteomes" id="UP001519332">
    <property type="component" value="Unassembled WGS sequence"/>
</dbReference>
<protein>
    <submittedName>
        <fullName evidence="3">CHAT domain-containing protein</fullName>
    </submittedName>
</protein>